<evidence type="ECO:0000256" key="3">
    <source>
        <dbReference type="ARBA" id="ARBA00038335"/>
    </source>
</evidence>
<dbReference type="InterPro" id="IPR015943">
    <property type="entry name" value="WD40/YVTN_repeat-like_dom_sf"/>
</dbReference>
<dbReference type="PANTHER" id="PTHR44267">
    <property type="entry name" value="WD REPEAT-CONTAINING PROTEIN 43"/>
    <property type="match status" value="1"/>
</dbReference>
<evidence type="ECO:0000259" key="5">
    <source>
        <dbReference type="Pfam" id="PF04003"/>
    </source>
</evidence>
<evidence type="ECO:0000256" key="2">
    <source>
        <dbReference type="ARBA" id="ARBA00023242"/>
    </source>
</evidence>
<dbReference type="AlphaFoldDB" id="A0A1E4TMH4"/>
<name>A0A1E4TMH4_9ASCO</name>
<comment type="subcellular location">
    <subcellularLocation>
        <location evidence="1">Nucleus</location>
    </subcellularLocation>
</comment>
<sequence length="594" mass="64010">MLTDSQFYVIQDSINGPVIRSYSLPDGAFTDEIALKDKLTPSSLCMISVGQPSKKKRRRSSASNSHKGPVWSGSALAVGTTTGSISILSSGSNELMQEILVPSFNTPVRFLSVNNGTLWASSSNGKVAEIPLVSPLEVKTVYEFKDRQISRVCYMDGRLLATSHTVHVFPLDTEGRPGTKSVLQIEPSSSYPIHTTPVNTLVASKQNRYVLSAADNDRFINAVDIETGKSAVIMVAQADVKMAFCNESESLAGAVTVPGFVEIFEKPFVASSTSKSGRKSSSGTKSSSTIVKVVHRFESGDAPAKPVSVLEASFISGDSDILQVVWLQGGSQYRFERIPVDLSKPELIVVVSENQSVTKIGNGVNGLYSESNAVITSGNNHRDLEDQPMKDLTVQSTDEPTLAEQLEVVEGRGAPKKSQDLQVVAGSLVSVLTQALRSNDKALLETCLSTDDESVIRTSAQGLEPVDAIKLLESIADILAVVPNRAGELTSWIQWTIVVHGGYLSSISSLSSSLASLYSVLTAHAAKLQSLLALQGRLTMLRAQIELRREVGKLNISDKVDEPAAVTYVESDEDISEDEMEEDYDIEEGEDDSE</sequence>
<evidence type="ECO:0000256" key="1">
    <source>
        <dbReference type="ARBA" id="ARBA00004123"/>
    </source>
</evidence>
<dbReference type="PANTHER" id="PTHR44267:SF1">
    <property type="entry name" value="WD REPEAT-CONTAINING PROTEIN 43"/>
    <property type="match status" value="1"/>
</dbReference>
<dbReference type="InterPro" id="IPR052414">
    <property type="entry name" value="U3_snoRNA-assoc_WDR"/>
</dbReference>
<proteinExistence type="inferred from homology"/>
<accession>A0A1E4TMH4</accession>
<reference evidence="7" key="1">
    <citation type="submission" date="2016-02" db="EMBL/GenBank/DDBJ databases">
        <title>Comparative genomics of biotechnologically important yeasts.</title>
        <authorList>
            <consortium name="DOE Joint Genome Institute"/>
            <person name="Riley R."/>
            <person name="Haridas S."/>
            <person name="Wolfe K.H."/>
            <person name="Lopes M.R."/>
            <person name="Hittinger C.T."/>
            <person name="Goker M."/>
            <person name="Salamov A."/>
            <person name="Wisecaver J."/>
            <person name="Long T.M."/>
            <person name="Aerts A.L."/>
            <person name="Barry K."/>
            <person name="Choi C."/>
            <person name="Clum A."/>
            <person name="Coughlan A.Y."/>
            <person name="Deshpande S."/>
            <person name="Douglass A.P."/>
            <person name="Hanson S.J."/>
            <person name="Klenk H.-P."/>
            <person name="Labutti K."/>
            <person name="Lapidus A."/>
            <person name="Lindquist E."/>
            <person name="Lipzen A."/>
            <person name="Meier-Kolthoff J.P."/>
            <person name="Ohm R.A."/>
            <person name="Otillar R.P."/>
            <person name="Pangilinan J."/>
            <person name="Peng Y."/>
            <person name="Rokas A."/>
            <person name="Rosa C.A."/>
            <person name="Scheuner C."/>
            <person name="Sibirny A.A."/>
            <person name="Slot J.C."/>
            <person name="Stielow J.B."/>
            <person name="Sun H."/>
            <person name="Kurtzman C.P."/>
            <person name="Blackwell M."/>
            <person name="Jeffries T.W."/>
            <person name="Grigoriev I.V."/>
        </authorList>
    </citation>
    <scope>NUCLEOTIDE SEQUENCE [LARGE SCALE GENOMIC DNA]</scope>
    <source>
        <strain evidence="7">NRRL Y-17796</strain>
    </source>
</reference>
<feature type="domain" description="Small-subunit processome Utp12" evidence="5">
    <location>
        <begin position="439"/>
        <end position="542"/>
    </location>
</feature>
<evidence type="ECO:0000313" key="7">
    <source>
        <dbReference type="Proteomes" id="UP000095023"/>
    </source>
</evidence>
<dbReference type="InterPro" id="IPR007148">
    <property type="entry name" value="SSU_processome_Utp12"/>
</dbReference>
<keyword evidence="2" id="KW-0539">Nucleus</keyword>
<feature type="region of interest" description="Disordered" evidence="4">
    <location>
        <begin position="567"/>
        <end position="594"/>
    </location>
</feature>
<feature type="compositionally biased region" description="Acidic residues" evidence="4">
    <location>
        <begin position="570"/>
        <end position="594"/>
    </location>
</feature>
<protein>
    <recommendedName>
        <fullName evidence="5">Small-subunit processome Utp12 domain-containing protein</fullName>
    </recommendedName>
</protein>
<keyword evidence="7" id="KW-1185">Reference proteome</keyword>
<comment type="similarity">
    <text evidence="3">Belongs to the UTP5 family.</text>
</comment>
<dbReference type="SUPFAM" id="SSF50978">
    <property type="entry name" value="WD40 repeat-like"/>
    <property type="match status" value="1"/>
</dbReference>
<evidence type="ECO:0000256" key="4">
    <source>
        <dbReference type="SAM" id="MobiDB-lite"/>
    </source>
</evidence>
<dbReference type="Pfam" id="PF04003">
    <property type="entry name" value="Utp12"/>
    <property type="match status" value="1"/>
</dbReference>
<dbReference type="GO" id="GO:0032040">
    <property type="term" value="C:small-subunit processome"/>
    <property type="evidence" value="ECO:0007669"/>
    <property type="project" value="UniProtKB-ARBA"/>
</dbReference>
<dbReference type="GO" id="GO:0000462">
    <property type="term" value="P:maturation of SSU-rRNA from tricistronic rRNA transcript (SSU-rRNA, 5.8S rRNA, LSU-rRNA)"/>
    <property type="evidence" value="ECO:0007669"/>
    <property type="project" value="TreeGrafter"/>
</dbReference>
<evidence type="ECO:0000313" key="6">
    <source>
        <dbReference type="EMBL" id="ODV92965.1"/>
    </source>
</evidence>
<dbReference type="Gene3D" id="2.130.10.10">
    <property type="entry name" value="YVTN repeat-like/Quinoprotein amine dehydrogenase"/>
    <property type="match status" value="1"/>
</dbReference>
<organism evidence="6 7">
    <name type="scientific">Tortispora caseinolytica NRRL Y-17796</name>
    <dbReference type="NCBI Taxonomy" id="767744"/>
    <lineage>
        <taxon>Eukaryota</taxon>
        <taxon>Fungi</taxon>
        <taxon>Dikarya</taxon>
        <taxon>Ascomycota</taxon>
        <taxon>Saccharomycotina</taxon>
        <taxon>Trigonopsidomycetes</taxon>
        <taxon>Trigonopsidales</taxon>
        <taxon>Trigonopsidaceae</taxon>
        <taxon>Tortispora</taxon>
    </lineage>
</organism>
<feature type="region of interest" description="Disordered" evidence="4">
    <location>
        <begin position="50"/>
        <end position="69"/>
    </location>
</feature>
<dbReference type="EMBL" id="KV453841">
    <property type="protein sequence ID" value="ODV92965.1"/>
    <property type="molecule type" value="Genomic_DNA"/>
</dbReference>
<gene>
    <name evidence="6" type="ORF">CANCADRAFT_43540</name>
</gene>
<dbReference type="InterPro" id="IPR036322">
    <property type="entry name" value="WD40_repeat_dom_sf"/>
</dbReference>
<dbReference type="Proteomes" id="UP000095023">
    <property type="component" value="Unassembled WGS sequence"/>
</dbReference>
<dbReference type="OrthoDB" id="30195at2759"/>